<dbReference type="GO" id="GO:0046872">
    <property type="term" value="F:metal ion binding"/>
    <property type="evidence" value="ECO:0007669"/>
    <property type="project" value="UniProtKB-KW"/>
</dbReference>
<dbReference type="OrthoDB" id="10360197at2759"/>
<dbReference type="InterPro" id="IPR027806">
    <property type="entry name" value="HARBI1_dom"/>
</dbReference>
<keyword evidence="5" id="KW-1185">Reference proteome</keyword>
<keyword evidence="2" id="KW-0479">Metal-binding</keyword>
<evidence type="ECO:0000313" key="4">
    <source>
        <dbReference type="EMBL" id="GMI32617.1"/>
    </source>
</evidence>
<organism evidence="4 5">
    <name type="scientific">Triparma columacea</name>
    <dbReference type="NCBI Taxonomy" id="722753"/>
    <lineage>
        <taxon>Eukaryota</taxon>
        <taxon>Sar</taxon>
        <taxon>Stramenopiles</taxon>
        <taxon>Ochrophyta</taxon>
        <taxon>Bolidophyceae</taxon>
        <taxon>Parmales</taxon>
        <taxon>Triparmaceae</taxon>
        <taxon>Triparma</taxon>
    </lineage>
</organism>
<gene>
    <name evidence="4" type="ORF">TrCOL_g12177</name>
</gene>
<comment type="cofactor">
    <cofactor evidence="1">
        <name>a divalent metal cation</name>
        <dbReference type="ChEBI" id="CHEBI:60240"/>
    </cofactor>
</comment>
<evidence type="ECO:0000256" key="2">
    <source>
        <dbReference type="ARBA" id="ARBA00022723"/>
    </source>
</evidence>
<dbReference type="EMBL" id="BRYA01000021">
    <property type="protein sequence ID" value="GMI32617.1"/>
    <property type="molecule type" value="Genomic_DNA"/>
</dbReference>
<comment type="caution">
    <text evidence="4">The sequence shown here is derived from an EMBL/GenBank/DDBJ whole genome shotgun (WGS) entry which is preliminary data.</text>
</comment>
<protein>
    <recommendedName>
        <fullName evidence="3">DDE Tnp4 domain-containing protein</fullName>
    </recommendedName>
</protein>
<evidence type="ECO:0000256" key="1">
    <source>
        <dbReference type="ARBA" id="ARBA00001968"/>
    </source>
</evidence>
<accession>A0A9W7L4Z8</accession>
<feature type="domain" description="DDE Tnp4" evidence="3">
    <location>
        <begin position="274"/>
        <end position="427"/>
    </location>
</feature>
<reference evidence="5" key="1">
    <citation type="journal article" date="2023" name="Commun. Biol.">
        <title>Genome analysis of Parmales, the sister group of diatoms, reveals the evolutionary specialization of diatoms from phago-mixotrophs to photoautotrophs.</title>
        <authorList>
            <person name="Ban H."/>
            <person name="Sato S."/>
            <person name="Yoshikawa S."/>
            <person name="Yamada K."/>
            <person name="Nakamura Y."/>
            <person name="Ichinomiya M."/>
            <person name="Sato N."/>
            <person name="Blanc-Mathieu R."/>
            <person name="Endo H."/>
            <person name="Kuwata A."/>
            <person name="Ogata H."/>
        </authorList>
    </citation>
    <scope>NUCLEOTIDE SEQUENCE [LARGE SCALE GENOMIC DNA]</scope>
</reference>
<evidence type="ECO:0000259" key="3">
    <source>
        <dbReference type="Pfam" id="PF13359"/>
    </source>
</evidence>
<dbReference type="Pfam" id="PF13359">
    <property type="entry name" value="DDE_Tnp_4"/>
    <property type="match status" value="1"/>
</dbReference>
<evidence type="ECO:0000313" key="5">
    <source>
        <dbReference type="Proteomes" id="UP001165065"/>
    </source>
</evidence>
<proteinExistence type="predicted"/>
<dbReference type="Proteomes" id="UP001165065">
    <property type="component" value="Unassembled WGS sequence"/>
</dbReference>
<name>A0A9W7L4Z8_9STRA</name>
<dbReference type="AlphaFoldDB" id="A0A9W7L4Z8"/>
<sequence>MPQPPQFRLRMPIRDTQQARRALALSIFECIRSSNLSKEAIMYYSLVFVANQRLLSLGPDSEARKDALKRFIRRCAILSALPLIENFLLLYKPEPEVGGPSNNFTVNPPPTFDTITDDWDVYGFRNDDLRAIYNALGIEEDFQVKKRWFKGQPSFLATIHKLKKASISNLDLARIYGGTSQSYTYKIDYVIRKMMVFGRILEDPAGMKVFAGDFVEFSERIRKATAREADSFRYDFPAEFACVGFIDGSLIQTSRPGGTTERMFANGEPAWRHFQDAFYSGFGKKHGLKTLLVLLPNGLISVCQPYQTIRHNDITSWNNSGIHEVMREICVNDHGGRQFFLFGDGIFNNVSTKHHLRTYYSIDEDNPNADKKQQNAAMSRMRSSVEHSIGSIKNVFPHVSTWKNFKILDGGARKAADMFLAATLLYNCKAVLYGNQTGSKFGYNKQHMPQSIQEYFDMLRAVE</sequence>